<dbReference type="Gene3D" id="3.30.200.20">
    <property type="entry name" value="Phosphorylase Kinase, domain 1"/>
    <property type="match status" value="1"/>
</dbReference>
<evidence type="ECO:0000313" key="3">
    <source>
        <dbReference type="Proteomes" id="UP000444960"/>
    </source>
</evidence>
<keyword evidence="3" id="KW-1185">Reference proteome</keyword>
<dbReference type="EMBL" id="BJOV01000005">
    <property type="protein sequence ID" value="GEE01926.1"/>
    <property type="molecule type" value="Genomic_DNA"/>
</dbReference>
<dbReference type="AlphaFoldDB" id="A0A7I9V946"/>
<accession>A0A7I9V946</accession>
<organism evidence="2 3">
    <name type="scientific">Gordonia spumicola</name>
    <dbReference type="NCBI Taxonomy" id="589161"/>
    <lineage>
        <taxon>Bacteria</taxon>
        <taxon>Bacillati</taxon>
        <taxon>Actinomycetota</taxon>
        <taxon>Actinomycetes</taxon>
        <taxon>Mycobacteriales</taxon>
        <taxon>Gordoniaceae</taxon>
        <taxon>Gordonia</taxon>
    </lineage>
</organism>
<dbReference type="Proteomes" id="UP000444960">
    <property type="component" value="Unassembled WGS sequence"/>
</dbReference>
<protein>
    <submittedName>
        <fullName evidence="2">Uncharacterized protein</fullName>
    </submittedName>
</protein>
<evidence type="ECO:0000313" key="2">
    <source>
        <dbReference type="EMBL" id="GEE01926.1"/>
    </source>
</evidence>
<feature type="region of interest" description="Disordered" evidence="1">
    <location>
        <begin position="1"/>
        <end position="24"/>
    </location>
</feature>
<evidence type="ECO:0000256" key="1">
    <source>
        <dbReference type="SAM" id="MobiDB-lite"/>
    </source>
</evidence>
<sequence>MKTPGDTLTPATRLGPTIDRRCDPPRSDALKLLSSEFAADAAFRARFAREADIAASHRAMVTRPSIDLEAGVARSAHSRV</sequence>
<proteinExistence type="predicted"/>
<reference evidence="3" key="1">
    <citation type="submission" date="2019-06" db="EMBL/GenBank/DDBJ databases">
        <title>Gordonia isolated from sludge of a wastewater treatment plant.</title>
        <authorList>
            <person name="Tamura T."/>
            <person name="Aoyama K."/>
            <person name="Kang Y."/>
            <person name="Saito S."/>
            <person name="Akiyama N."/>
            <person name="Yazawa K."/>
            <person name="Gonoi T."/>
            <person name="Mikami Y."/>
        </authorList>
    </citation>
    <scope>NUCLEOTIDE SEQUENCE [LARGE SCALE GENOMIC DNA]</scope>
    <source>
        <strain evidence="3">NBRC 107696</strain>
    </source>
</reference>
<gene>
    <name evidence="2" type="ORF">nbrc107696_23720</name>
</gene>
<name>A0A7I9V946_9ACTN</name>
<comment type="caution">
    <text evidence="2">The sequence shown here is derived from an EMBL/GenBank/DDBJ whole genome shotgun (WGS) entry which is preliminary data.</text>
</comment>